<dbReference type="AlphaFoldDB" id="A0AA39LAS1"/>
<dbReference type="EMBL" id="JAUCMV010000025">
    <property type="protein sequence ID" value="KAK0390230.1"/>
    <property type="molecule type" value="Genomic_DNA"/>
</dbReference>
<name>A0AA39LAS1_9BILA</name>
<reference evidence="1" key="1">
    <citation type="submission" date="2023-06" db="EMBL/GenBank/DDBJ databases">
        <title>Genomic analysis of the entomopathogenic nematode Steinernema hermaphroditum.</title>
        <authorList>
            <person name="Schwarz E.M."/>
            <person name="Heppert J.K."/>
            <person name="Baniya A."/>
            <person name="Schwartz H.T."/>
            <person name="Tan C.-H."/>
            <person name="Antoshechkin I."/>
            <person name="Sternberg P.W."/>
            <person name="Goodrich-Blair H."/>
            <person name="Dillman A.R."/>
        </authorList>
    </citation>
    <scope>NUCLEOTIDE SEQUENCE</scope>
    <source>
        <strain evidence="1">PS9179</strain>
        <tissue evidence="1">Whole animal</tissue>
    </source>
</reference>
<keyword evidence="2" id="KW-1185">Reference proteome</keyword>
<sequence>MELGENRTNKMQVQEAEQLSKRAAQTCITDYAEDWHKQRSQKFETLLVKFIADANLSEISLNINLSSALERFNDEFIAFCHNVHLIFKSALERCVRADELVKKATEIVVFFPKK</sequence>
<dbReference type="Proteomes" id="UP001175271">
    <property type="component" value="Unassembled WGS sequence"/>
</dbReference>
<comment type="caution">
    <text evidence="1">The sequence shown here is derived from an EMBL/GenBank/DDBJ whole genome shotgun (WGS) entry which is preliminary data.</text>
</comment>
<evidence type="ECO:0000313" key="1">
    <source>
        <dbReference type="EMBL" id="KAK0390230.1"/>
    </source>
</evidence>
<accession>A0AA39LAS1</accession>
<evidence type="ECO:0000313" key="2">
    <source>
        <dbReference type="Proteomes" id="UP001175271"/>
    </source>
</evidence>
<gene>
    <name evidence="1" type="ORF">QR680_019415</name>
</gene>
<proteinExistence type="predicted"/>
<protein>
    <submittedName>
        <fullName evidence="1">Uncharacterized protein</fullName>
    </submittedName>
</protein>
<organism evidence="1 2">
    <name type="scientific">Steinernema hermaphroditum</name>
    <dbReference type="NCBI Taxonomy" id="289476"/>
    <lineage>
        <taxon>Eukaryota</taxon>
        <taxon>Metazoa</taxon>
        <taxon>Ecdysozoa</taxon>
        <taxon>Nematoda</taxon>
        <taxon>Chromadorea</taxon>
        <taxon>Rhabditida</taxon>
        <taxon>Tylenchina</taxon>
        <taxon>Panagrolaimomorpha</taxon>
        <taxon>Strongyloidoidea</taxon>
        <taxon>Steinernematidae</taxon>
        <taxon>Steinernema</taxon>
    </lineage>
</organism>